<evidence type="ECO:0000313" key="8">
    <source>
        <dbReference type="EMBL" id="QEE14544.1"/>
    </source>
</evidence>
<dbReference type="AlphaFoldDB" id="A0A5B9D622"/>
<feature type="transmembrane region" description="Helical" evidence="5">
    <location>
        <begin position="383"/>
        <end position="400"/>
    </location>
</feature>
<dbReference type="Pfam" id="PF02163">
    <property type="entry name" value="Peptidase_M50"/>
    <property type="match status" value="1"/>
</dbReference>
<comment type="subcellular location">
    <subcellularLocation>
        <location evidence="1">Membrane</location>
        <topology evidence="1">Multi-pass membrane protein</topology>
    </subcellularLocation>
</comment>
<dbReference type="GO" id="GO:0006508">
    <property type="term" value="P:proteolysis"/>
    <property type="evidence" value="ECO:0007669"/>
    <property type="project" value="InterPro"/>
</dbReference>
<feature type="transmembrane region" description="Helical" evidence="5">
    <location>
        <begin position="230"/>
        <end position="261"/>
    </location>
</feature>
<evidence type="ECO:0000256" key="2">
    <source>
        <dbReference type="ARBA" id="ARBA00022692"/>
    </source>
</evidence>
<keyword evidence="8" id="KW-0645">Protease</keyword>
<dbReference type="EMBL" id="CP042905">
    <property type="protein sequence ID" value="QEE14544.1"/>
    <property type="molecule type" value="Genomic_DNA"/>
</dbReference>
<feature type="domain" description="Peptidase M50" evidence="7">
    <location>
        <begin position="279"/>
        <end position="402"/>
    </location>
</feature>
<evidence type="ECO:0000259" key="6">
    <source>
        <dbReference type="Pfam" id="PF00498"/>
    </source>
</evidence>
<keyword evidence="9" id="KW-1185">Reference proteome</keyword>
<feature type="domain" description="FHA" evidence="6">
    <location>
        <begin position="63"/>
        <end position="111"/>
    </location>
</feature>
<evidence type="ECO:0000256" key="4">
    <source>
        <dbReference type="ARBA" id="ARBA00023136"/>
    </source>
</evidence>
<feature type="transmembrane region" description="Helical" evidence="5">
    <location>
        <begin position="421"/>
        <end position="439"/>
    </location>
</feature>
<dbReference type="KEGG" id="psyt:DSAG12_00357"/>
<keyword evidence="2 5" id="KW-0812">Transmembrane</keyword>
<organism evidence="8 9">
    <name type="scientific">Promethearchaeum syntrophicum</name>
    <dbReference type="NCBI Taxonomy" id="2594042"/>
    <lineage>
        <taxon>Archaea</taxon>
        <taxon>Promethearchaeati</taxon>
        <taxon>Promethearchaeota</taxon>
        <taxon>Promethearchaeia</taxon>
        <taxon>Promethearchaeales</taxon>
        <taxon>Promethearchaeaceae</taxon>
        <taxon>Promethearchaeum</taxon>
    </lineage>
</organism>
<dbReference type="CDD" id="cd00060">
    <property type="entry name" value="FHA"/>
    <property type="match status" value="1"/>
</dbReference>
<reference evidence="8 9" key="1">
    <citation type="journal article" date="2020" name="Nature">
        <title>Isolation of an archaeon at the prokaryote-eukaryote interface.</title>
        <authorList>
            <person name="Imachi H."/>
            <person name="Nobu M.K."/>
            <person name="Nakahara N."/>
            <person name="Morono Y."/>
            <person name="Ogawara M."/>
            <person name="Takaki Y."/>
            <person name="Takano Y."/>
            <person name="Uematsu K."/>
            <person name="Ikuta T."/>
            <person name="Ito M."/>
            <person name="Matsui Y."/>
            <person name="Miyazaki M."/>
            <person name="Murata K."/>
            <person name="Saito Y."/>
            <person name="Sakai S."/>
            <person name="Song C."/>
            <person name="Tasumi E."/>
            <person name="Yamanaka Y."/>
            <person name="Yamaguchi T."/>
            <person name="Kamagata Y."/>
            <person name="Tamaki H."/>
            <person name="Takai K."/>
        </authorList>
    </citation>
    <scope>NUCLEOTIDE SEQUENCE [LARGE SCALE GENOMIC DNA]</scope>
    <source>
        <strain evidence="8 9">MK-D1</strain>
    </source>
</reference>
<accession>A0A5B9D622</accession>
<proteinExistence type="predicted"/>
<dbReference type="RefSeq" id="WP_162306511.1">
    <property type="nucleotide sequence ID" value="NZ_CP042905.2"/>
</dbReference>
<evidence type="ECO:0000256" key="1">
    <source>
        <dbReference type="ARBA" id="ARBA00004141"/>
    </source>
</evidence>
<dbReference type="SUPFAM" id="SSF49879">
    <property type="entry name" value="SMAD/FHA domain"/>
    <property type="match status" value="1"/>
</dbReference>
<sequence length="445" mass="49617">MSIEFEVFIEIPKIAGKIEIPNNQELIHIGKREIKNSVVKNLSDPRAFDSISSVRTDKDTGAVIKQQFIISRVKDKYFIEDQNSANGTYLGGINLKQSPPAPLKSGDEIIIPIEENGELIQLKMYFHIEKKKSAPGAQSQQKQIHYPTLDLDEAEYSDPTITPTIPSSANQAVKAGSYQYKSFIYDPNDPINTSNSFIMIQRTQAIPPNAFQPNSGLDLSMVYKLEKSEFWHILVAVGLLFLMIYRYYININLIFLIIGLITDSPGPSLNDFFIQPLPIALIFGISFITHELSHLQTGKHFNFQSRFCLTKVGVKATLKWALIGFPFGLPGAAVSVGVDPVKDEDKMGWIKIAGPFSNFVLGVIFIILAFFIPSGSIIDLKAIFVQASSLNFVLGAFNMIPREVKGFALDGKFIIKWNKPWYFTLLAGLILGFATAIFYSNSVNT</sequence>
<keyword evidence="4 5" id="KW-0472">Membrane</keyword>
<dbReference type="InterPro" id="IPR008915">
    <property type="entry name" value="Peptidase_M50"/>
</dbReference>
<dbReference type="OrthoDB" id="86131at2157"/>
<evidence type="ECO:0000259" key="7">
    <source>
        <dbReference type="Pfam" id="PF02163"/>
    </source>
</evidence>
<evidence type="ECO:0000256" key="3">
    <source>
        <dbReference type="ARBA" id="ARBA00022989"/>
    </source>
</evidence>
<dbReference type="CDD" id="cd05709">
    <property type="entry name" value="S2P-M50"/>
    <property type="match status" value="1"/>
</dbReference>
<gene>
    <name evidence="8" type="ORF">DSAG12_00357</name>
</gene>
<dbReference type="Proteomes" id="UP000321408">
    <property type="component" value="Chromosome"/>
</dbReference>
<evidence type="ECO:0000256" key="5">
    <source>
        <dbReference type="SAM" id="Phobius"/>
    </source>
</evidence>
<dbReference type="InterPro" id="IPR000253">
    <property type="entry name" value="FHA_dom"/>
</dbReference>
<name>A0A5B9D622_9ARCH</name>
<dbReference type="InterPro" id="IPR008984">
    <property type="entry name" value="SMAD_FHA_dom_sf"/>
</dbReference>
<evidence type="ECO:0000313" key="9">
    <source>
        <dbReference type="Proteomes" id="UP000321408"/>
    </source>
</evidence>
<feature type="transmembrane region" description="Helical" evidence="5">
    <location>
        <begin position="273"/>
        <end position="292"/>
    </location>
</feature>
<reference evidence="8 9" key="2">
    <citation type="journal article" date="2024" name="Int. J. Syst. Evol. Microbiol.">
        <title>Promethearchaeum syntrophicum gen. nov., sp. nov., an anaerobic, obligately syntrophic archaeon, the first isolate of the lineage 'Asgard' archaea, and proposal of the new archaeal phylum Promethearchaeota phyl. nov. and kingdom Promethearchaeati regn. nov.</title>
        <authorList>
            <person name="Imachi H."/>
            <person name="Nobu M.K."/>
            <person name="Kato S."/>
            <person name="Takaki Y."/>
            <person name="Miyazaki M."/>
            <person name="Miyata M."/>
            <person name="Ogawara M."/>
            <person name="Saito Y."/>
            <person name="Sakai S."/>
            <person name="Tahara Y.O."/>
            <person name="Takano Y."/>
            <person name="Tasumi E."/>
            <person name="Uematsu K."/>
            <person name="Yoshimura T."/>
            <person name="Itoh T."/>
            <person name="Ohkuma M."/>
            <person name="Takai K."/>
        </authorList>
    </citation>
    <scope>NUCLEOTIDE SEQUENCE [LARGE SCALE GENOMIC DNA]</scope>
    <source>
        <strain evidence="8 9">MK-D1</strain>
    </source>
</reference>
<protein>
    <submittedName>
        <fullName evidence="8">Site-2 protease family protein</fullName>
    </submittedName>
</protein>
<keyword evidence="3 5" id="KW-1133">Transmembrane helix</keyword>
<keyword evidence="8" id="KW-0378">Hydrolase</keyword>
<dbReference type="GeneID" id="41328360"/>
<dbReference type="GO" id="GO:0016020">
    <property type="term" value="C:membrane"/>
    <property type="evidence" value="ECO:0007669"/>
    <property type="project" value="UniProtKB-SubCell"/>
</dbReference>
<dbReference type="Gene3D" id="2.60.200.20">
    <property type="match status" value="1"/>
</dbReference>
<feature type="transmembrane region" description="Helical" evidence="5">
    <location>
        <begin position="356"/>
        <end position="377"/>
    </location>
</feature>
<dbReference type="Pfam" id="PF00498">
    <property type="entry name" value="FHA"/>
    <property type="match status" value="1"/>
</dbReference>